<keyword evidence="10" id="KW-0732">Signal</keyword>
<evidence type="ECO:0000259" key="12">
    <source>
        <dbReference type="Pfam" id="PF07715"/>
    </source>
</evidence>
<dbReference type="AlphaFoldDB" id="A0A286ADS1"/>
<dbReference type="Pfam" id="PF13715">
    <property type="entry name" value="CarbopepD_reg_2"/>
    <property type="match status" value="1"/>
</dbReference>
<protein>
    <submittedName>
        <fullName evidence="13">TonB-linked outer membrane protein, SusC/RagA family</fullName>
    </submittedName>
</protein>
<evidence type="ECO:0000256" key="8">
    <source>
        <dbReference type="PROSITE-ProRule" id="PRU01360"/>
    </source>
</evidence>
<dbReference type="NCBIfam" id="TIGR04057">
    <property type="entry name" value="SusC_RagA_signa"/>
    <property type="match status" value="1"/>
</dbReference>
<dbReference type="InterPro" id="IPR037066">
    <property type="entry name" value="Plug_dom_sf"/>
</dbReference>
<evidence type="ECO:0000256" key="9">
    <source>
        <dbReference type="RuleBase" id="RU003357"/>
    </source>
</evidence>
<comment type="subcellular location">
    <subcellularLocation>
        <location evidence="1 8">Cell outer membrane</location>
        <topology evidence="1 8">Multi-pass membrane protein</topology>
    </subcellularLocation>
</comment>
<sequence>MKKLLQSLFILLFVATSAIAQNRTITGTVTSKEDGLPIPGVSVKVKGTNVGVSTGANGKFSLSVPANATALEFSSIGFGSQTVTIGSSTTINVSISPDSKDLTEVVVTGYGVTRKKDFTGAASSVKGDDLKDRPVQSFTQGLTGQAAGVSIVQPNGVLNNPPVIRVRGVSSISLSSFPLVIVDGIPFPTGDVSPNSAANNPLGDINPADIESIDILKDAASTALYGSRAAAGVLVITTKKGKTGDAKVTYDGWFGTTKAVRLPELLSAEQYVDSKNIALKNALVLNPNVVPAAQRDANGNGFFLAYNPDGSVVRTNWYDEVYRTAMSQNHSVTLSGGSAKTTYFVSGGLSDQDGFIRANNFKRYSGRGNFTHKATDWLELNLNLAYTNSVNNSPNSGSVPGAAFNSSGLGRIAIAAAPNVGVLNAAGTDYNLSGQYLGAYANLVPSTWANPRVIVEKDRNTSESTRFLTNLGATFKIVEGLTFRTNYSWDRSNTENIQFWNPRSGDGFTNGGLAANNNQRRNNWNWINTLSYNKTFGGDHNLNLTVGSDVQKTRTDNWGATRTNLGDPTFFDQFQGTFVTNTPSGNGISEFAIESYLASASYNYKSRYFISGNFRRDGNSGLAFENRWGNFGGGSIGWAVAQEDFFKNSSLAKTVSTLRLRASYGKVGNGNVGAYNEFTTYSPALYGAIPFAWVFNQAGNRELRWEVTSQVDIGLNLGFLNDRITFEADYFKKTVNDLLINVPQAPSKGIPGGTILANVGGMYNKGFEFTLAGNPVKTAKFNWTTSLNLTTIKNEVTALDPNVTQIISSTGGLESASVTKPGYSIGSIYAVKTAGVNPDNGRRIFINAAGREVQYQHFGGTSAWTYLDGTQAAAVSGDAQVIANTLPKWYGGFNNTFTYGNFDLNVMFTYSGGNYIYNGTRSGLLDQRFWNNSTEILNAWTAAGQQTDIPRRVYGDNVSNGSSFAIDANVEKGDFLRLQVATLGYKVPRTLFGKTGLNSLRVYASVNNAFIITGYTGVDPEISTNGNSNTSAGIERNSVPQGRTFTFGLSLGL</sequence>
<comment type="similarity">
    <text evidence="8 9">Belongs to the TonB-dependent receptor family.</text>
</comment>
<evidence type="ECO:0000256" key="2">
    <source>
        <dbReference type="ARBA" id="ARBA00022448"/>
    </source>
</evidence>
<feature type="signal peptide" evidence="10">
    <location>
        <begin position="1"/>
        <end position="20"/>
    </location>
</feature>
<keyword evidence="5 9" id="KW-0798">TonB box</keyword>
<dbReference type="SUPFAM" id="SSF56935">
    <property type="entry name" value="Porins"/>
    <property type="match status" value="1"/>
</dbReference>
<dbReference type="Gene3D" id="2.60.40.1120">
    <property type="entry name" value="Carboxypeptidase-like, regulatory domain"/>
    <property type="match status" value="1"/>
</dbReference>
<feature type="domain" description="TonB-dependent receptor-like beta-barrel" evidence="11">
    <location>
        <begin position="429"/>
        <end position="1008"/>
    </location>
</feature>
<feature type="chain" id="PRO_5011973192" evidence="10">
    <location>
        <begin position="21"/>
        <end position="1053"/>
    </location>
</feature>
<keyword evidence="7 8" id="KW-0998">Cell outer membrane</keyword>
<dbReference type="Proteomes" id="UP000219281">
    <property type="component" value="Unassembled WGS sequence"/>
</dbReference>
<keyword evidence="6 8" id="KW-0472">Membrane</keyword>
<dbReference type="PROSITE" id="PS52016">
    <property type="entry name" value="TONB_DEPENDENT_REC_3"/>
    <property type="match status" value="1"/>
</dbReference>
<dbReference type="Pfam" id="PF00593">
    <property type="entry name" value="TonB_dep_Rec_b-barrel"/>
    <property type="match status" value="1"/>
</dbReference>
<feature type="domain" description="TonB-dependent receptor plug" evidence="12">
    <location>
        <begin position="115"/>
        <end position="233"/>
    </location>
</feature>
<name>A0A286ADS1_9SPHI</name>
<dbReference type="InterPro" id="IPR039426">
    <property type="entry name" value="TonB-dep_rcpt-like"/>
</dbReference>
<dbReference type="RefSeq" id="WP_097133528.1">
    <property type="nucleotide sequence ID" value="NZ_OCMT01000004.1"/>
</dbReference>
<dbReference type="Pfam" id="PF07715">
    <property type="entry name" value="Plug"/>
    <property type="match status" value="1"/>
</dbReference>
<dbReference type="InterPro" id="IPR023997">
    <property type="entry name" value="TonB-dep_OMP_SusC/RagA_CS"/>
</dbReference>
<dbReference type="InterPro" id="IPR036942">
    <property type="entry name" value="Beta-barrel_TonB_sf"/>
</dbReference>
<evidence type="ECO:0000313" key="13">
    <source>
        <dbReference type="EMBL" id="SOD20048.1"/>
    </source>
</evidence>
<evidence type="ECO:0000259" key="11">
    <source>
        <dbReference type="Pfam" id="PF00593"/>
    </source>
</evidence>
<proteinExistence type="inferred from homology"/>
<dbReference type="InterPro" id="IPR008969">
    <property type="entry name" value="CarboxyPept-like_regulatory"/>
</dbReference>
<keyword evidence="3 8" id="KW-1134">Transmembrane beta strand</keyword>
<keyword evidence="2 8" id="KW-0813">Transport</keyword>
<evidence type="ECO:0000256" key="1">
    <source>
        <dbReference type="ARBA" id="ARBA00004571"/>
    </source>
</evidence>
<organism evidence="13 14">
    <name type="scientific">Pedobacter xixiisoli</name>
    <dbReference type="NCBI Taxonomy" id="1476464"/>
    <lineage>
        <taxon>Bacteria</taxon>
        <taxon>Pseudomonadati</taxon>
        <taxon>Bacteroidota</taxon>
        <taxon>Sphingobacteriia</taxon>
        <taxon>Sphingobacteriales</taxon>
        <taxon>Sphingobacteriaceae</taxon>
        <taxon>Pedobacter</taxon>
    </lineage>
</organism>
<evidence type="ECO:0000313" key="14">
    <source>
        <dbReference type="Proteomes" id="UP000219281"/>
    </source>
</evidence>
<reference evidence="14" key="1">
    <citation type="submission" date="2017-09" db="EMBL/GenBank/DDBJ databases">
        <authorList>
            <person name="Varghese N."/>
            <person name="Submissions S."/>
        </authorList>
    </citation>
    <scope>NUCLEOTIDE SEQUENCE [LARGE SCALE GENOMIC DNA]</scope>
    <source>
        <strain evidence="14">CGMCC 1.12803</strain>
    </source>
</reference>
<gene>
    <name evidence="13" type="ORF">SAMN06297358_3757</name>
</gene>
<dbReference type="SUPFAM" id="SSF49464">
    <property type="entry name" value="Carboxypeptidase regulatory domain-like"/>
    <property type="match status" value="1"/>
</dbReference>
<evidence type="ECO:0000256" key="3">
    <source>
        <dbReference type="ARBA" id="ARBA00022452"/>
    </source>
</evidence>
<evidence type="ECO:0000256" key="4">
    <source>
        <dbReference type="ARBA" id="ARBA00022692"/>
    </source>
</evidence>
<dbReference type="OrthoDB" id="9768177at2"/>
<evidence type="ECO:0000256" key="7">
    <source>
        <dbReference type="ARBA" id="ARBA00023237"/>
    </source>
</evidence>
<dbReference type="EMBL" id="OCMT01000004">
    <property type="protein sequence ID" value="SOD20048.1"/>
    <property type="molecule type" value="Genomic_DNA"/>
</dbReference>
<dbReference type="Gene3D" id="2.40.170.20">
    <property type="entry name" value="TonB-dependent receptor, beta-barrel domain"/>
    <property type="match status" value="1"/>
</dbReference>
<dbReference type="InterPro" id="IPR000531">
    <property type="entry name" value="Beta-barrel_TonB"/>
</dbReference>
<evidence type="ECO:0000256" key="6">
    <source>
        <dbReference type="ARBA" id="ARBA00023136"/>
    </source>
</evidence>
<dbReference type="InterPro" id="IPR023996">
    <property type="entry name" value="TonB-dep_OMP_SusC/RagA"/>
</dbReference>
<dbReference type="InterPro" id="IPR012910">
    <property type="entry name" value="Plug_dom"/>
</dbReference>
<keyword evidence="14" id="KW-1185">Reference proteome</keyword>
<evidence type="ECO:0000256" key="5">
    <source>
        <dbReference type="ARBA" id="ARBA00023077"/>
    </source>
</evidence>
<keyword evidence="4 8" id="KW-0812">Transmembrane</keyword>
<dbReference type="Gene3D" id="2.170.130.10">
    <property type="entry name" value="TonB-dependent receptor, plug domain"/>
    <property type="match status" value="1"/>
</dbReference>
<evidence type="ECO:0000256" key="10">
    <source>
        <dbReference type="SAM" id="SignalP"/>
    </source>
</evidence>
<dbReference type="GO" id="GO:0009279">
    <property type="term" value="C:cell outer membrane"/>
    <property type="evidence" value="ECO:0007669"/>
    <property type="project" value="UniProtKB-SubCell"/>
</dbReference>
<accession>A0A286ADS1</accession>
<dbReference type="NCBIfam" id="TIGR04056">
    <property type="entry name" value="OMP_RagA_SusC"/>
    <property type="match status" value="1"/>
</dbReference>